<dbReference type="Gene3D" id="3.40.47.10">
    <property type="match status" value="1"/>
</dbReference>
<dbReference type="EMBL" id="BPQF01000014">
    <property type="protein sequence ID" value="GJD40331.1"/>
    <property type="molecule type" value="Genomic_DNA"/>
</dbReference>
<dbReference type="SUPFAM" id="SSF53901">
    <property type="entry name" value="Thiolase-like"/>
    <property type="match status" value="1"/>
</dbReference>
<organism evidence="1 2">
    <name type="scientific">Methylobacterium bullatum</name>
    <dbReference type="NCBI Taxonomy" id="570505"/>
    <lineage>
        <taxon>Bacteria</taxon>
        <taxon>Pseudomonadati</taxon>
        <taxon>Pseudomonadota</taxon>
        <taxon>Alphaproteobacteria</taxon>
        <taxon>Hyphomicrobiales</taxon>
        <taxon>Methylobacteriaceae</taxon>
        <taxon>Methylobacterium</taxon>
    </lineage>
</organism>
<evidence type="ECO:0008006" key="3">
    <source>
        <dbReference type="Google" id="ProtNLM"/>
    </source>
</evidence>
<accession>A0AAV4Z8W2</accession>
<reference evidence="1" key="1">
    <citation type="journal article" date="2016" name="Front. Microbiol.">
        <title>Genome Sequence of the Piezophilic, Mesophilic Sulfate-Reducing Bacterium Desulfovibrio indicus J2T.</title>
        <authorList>
            <person name="Cao J."/>
            <person name="Maignien L."/>
            <person name="Shao Z."/>
            <person name="Alain K."/>
            <person name="Jebbar M."/>
        </authorList>
    </citation>
    <scope>NUCLEOTIDE SEQUENCE</scope>
    <source>
        <strain evidence="1">DSM 21893</strain>
    </source>
</reference>
<dbReference type="InterPro" id="IPR016039">
    <property type="entry name" value="Thiolase-like"/>
</dbReference>
<dbReference type="AlphaFoldDB" id="A0AAV4Z8W2"/>
<dbReference type="Proteomes" id="UP001055307">
    <property type="component" value="Unassembled WGS sequence"/>
</dbReference>
<reference evidence="1" key="2">
    <citation type="submission" date="2021-08" db="EMBL/GenBank/DDBJ databases">
        <authorList>
            <person name="Tani A."/>
            <person name="Ola A."/>
            <person name="Ogura Y."/>
            <person name="Katsura K."/>
            <person name="Hayashi T."/>
        </authorList>
    </citation>
    <scope>NUCLEOTIDE SEQUENCE</scope>
    <source>
        <strain evidence="1">DSM 21893</strain>
    </source>
</reference>
<name>A0AAV4Z8W2_9HYPH</name>
<gene>
    <name evidence="1" type="ORF">OICFNHDK_2799</name>
</gene>
<evidence type="ECO:0000313" key="2">
    <source>
        <dbReference type="Proteomes" id="UP001055307"/>
    </source>
</evidence>
<sequence length="281" mass="29766">MTLLTGQVIDVSQVLADGKPQLASEASEITWNPTPPFRGQVFDDEHWKTARKLGMARARSSSPAAWLAVSAASAVKSHLVDQRVAVSVVSTTLTEAVAFRFERTGLQQGWKLTDPFWLPNTIPSSSATAIVATLQLKGSAIAFPGSLQGFFAALDRSLLALSNCACERALLVVAEENSWLTGELSARGGAAVTRGGAFAVVLGPAGERRAIIERDAAPLFGPATEGSNDVSGLNAKPYEADAVANLMFAFKAGAFAVPPTSRAFEFVSGRERFKVKLRQMG</sequence>
<protein>
    <recommendedName>
        <fullName evidence="3">Beta-ketoacyl synthase N-terminal domain-containing protein</fullName>
    </recommendedName>
</protein>
<dbReference type="RefSeq" id="WP_192215523.1">
    <property type="nucleotide sequence ID" value="NZ_BPQF01000014.1"/>
</dbReference>
<keyword evidence="2" id="KW-1185">Reference proteome</keyword>
<dbReference type="GO" id="GO:0016746">
    <property type="term" value="F:acyltransferase activity"/>
    <property type="evidence" value="ECO:0007669"/>
    <property type="project" value="InterPro"/>
</dbReference>
<proteinExistence type="predicted"/>
<evidence type="ECO:0000313" key="1">
    <source>
        <dbReference type="EMBL" id="GJD40331.1"/>
    </source>
</evidence>
<comment type="caution">
    <text evidence="1">The sequence shown here is derived from an EMBL/GenBank/DDBJ whole genome shotgun (WGS) entry which is preliminary data.</text>
</comment>